<protein>
    <submittedName>
        <fullName evidence="1">Uncharacterized protein</fullName>
    </submittedName>
</protein>
<dbReference type="KEGG" id="svu:B1H20_16740"/>
<proteinExistence type="predicted"/>
<sequence length="250" mass="26819">MNGNLPQAITMIRELLAGDGDVASAIGHALDGAGLLVDPERTFGAVLRRTPQGWAPVAPATQPAPPEPTELEQQASDWDTACQRAAQLVDVVRATYAAEPDFVGVRADKDTVVISLQIAELSRWAGWMSTLGIVEHQLTGLDYVVCGRTTIGDVPVSVLAYDLPEVQLVVQAKARRPYRHAGLIYDLAVGHKDITGDTWYFHGDYSAEGMPLLSKDGRPERYSLAGVVDMLGPILPVREPVTAAQGGERG</sequence>
<accession>A0A1V0UCQ9</accession>
<reference evidence="1 2" key="1">
    <citation type="submission" date="2017-03" db="EMBL/GenBank/DDBJ databases">
        <title>Complete Genome Sequence of a natural compounds producer, Streptomyces violaceus S21.</title>
        <authorList>
            <person name="Zhong C."/>
            <person name="Zhao Z."/>
            <person name="Fu J."/>
            <person name="Zong G."/>
            <person name="Qin R."/>
            <person name="Cao G."/>
        </authorList>
    </citation>
    <scope>NUCLEOTIDE SEQUENCE [LARGE SCALE GENOMIC DNA]</scope>
    <source>
        <strain evidence="1 2">S21</strain>
    </source>
</reference>
<dbReference type="NCBIfam" id="NF038082">
    <property type="entry name" value="phiSA1p31"/>
    <property type="match status" value="1"/>
</dbReference>
<organism evidence="1 2">
    <name type="scientific">Streptomyces violaceoruber</name>
    <dbReference type="NCBI Taxonomy" id="1935"/>
    <lineage>
        <taxon>Bacteria</taxon>
        <taxon>Bacillati</taxon>
        <taxon>Actinomycetota</taxon>
        <taxon>Actinomycetes</taxon>
        <taxon>Kitasatosporales</taxon>
        <taxon>Streptomycetaceae</taxon>
        <taxon>Streptomyces</taxon>
        <taxon>Streptomyces violaceoruber group</taxon>
    </lineage>
</organism>
<dbReference type="Proteomes" id="UP000192445">
    <property type="component" value="Chromosome"/>
</dbReference>
<name>A0A1V0UCQ9_STRVN</name>
<dbReference type="OrthoDB" id="4169986at2"/>
<dbReference type="NCBIfam" id="NF038081">
    <property type="entry name" value="BN159_2729_fam"/>
    <property type="match status" value="1"/>
</dbReference>
<dbReference type="AlphaFoldDB" id="A0A1V0UCQ9"/>
<evidence type="ECO:0000313" key="2">
    <source>
        <dbReference type="Proteomes" id="UP000192445"/>
    </source>
</evidence>
<evidence type="ECO:0000313" key="1">
    <source>
        <dbReference type="EMBL" id="ARF62850.1"/>
    </source>
</evidence>
<dbReference type="EMBL" id="CP020570">
    <property type="protein sequence ID" value="ARF62850.1"/>
    <property type="molecule type" value="Genomic_DNA"/>
</dbReference>
<dbReference type="RefSeq" id="WP_083192786.1">
    <property type="nucleotide sequence ID" value="NZ_CP020570.1"/>
</dbReference>
<gene>
    <name evidence="1" type="ORF">B1H20_16740</name>
</gene>
<dbReference type="STRING" id="1935.B1H20_16740"/>